<evidence type="ECO:0000256" key="1">
    <source>
        <dbReference type="ARBA" id="ARBA00004574"/>
    </source>
</evidence>
<keyword evidence="3" id="KW-0779">Telomere</keyword>
<accession>A0ABR1YSG0</accession>
<evidence type="ECO:0000313" key="5">
    <source>
        <dbReference type="EMBL" id="KAK8237817.1"/>
    </source>
</evidence>
<dbReference type="EMBL" id="JBBWRZ010000004">
    <property type="protein sequence ID" value="KAK8237817.1"/>
    <property type="molecule type" value="Genomic_DNA"/>
</dbReference>
<comment type="caution">
    <text evidence="5">The sequence shown here is derived from an EMBL/GenBank/DDBJ whole genome shotgun (WGS) entry which is preliminary data.</text>
</comment>
<evidence type="ECO:0000313" key="6">
    <source>
        <dbReference type="Proteomes" id="UP001492380"/>
    </source>
</evidence>
<protein>
    <recommendedName>
        <fullName evidence="4">CST complex subunit Stn1 N-terminal domain-containing protein</fullName>
    </recommendedName>
</protein>
<gene>
    <name evidence="5" type="ORF">HDK90DRAFT_509507</name>
</gene>
<dbReference type="Gene3D" id="2.40.50.140">
    <property type="entry name" value="Nucleic acid-binding proteins"/>
    <property type="match status" value="1"/>
</dbReference>
<evidence type="ECO:0000256" key="2">
    <source>
        <dbReference type="ARBA" id="ARBA00022454"/>
    </source>
</evidence>
<keyword evidence="6" id="KW-1185">Reference proteome</keyword>
<dbReference type="InterPro" id="IPR012340">
    <property type="entry name" value="NA-bd_OB-fold"/>
</dbReference>
<dbReference type="CDD" id="cd03524">
    <property type="entry name" value="RPA2_OBF_family"/>
    <property type="match status" value="1"/>
</dbReference>
<feature type="domain" description="CST complex subunit Stn1 N-terminal" evidence="4">
    <location>
        <begin position="91"/>
        <end position="253"/>
    </location>
</feature>
<dbReference type="InterPro" id="IPR018856">
    <property type="entry name" value="Stn1_N"/>
</dbReference>
<evidence type="ECO:0000256" key="3">
    <source>
        <dbReference type="ARBA" id="ARBA00022895"/>
    </source>
</evidence>
<dbReference type="Pfam" id="PF10451">
    <property type="entry name" value="Stn1"/>
    <property type="match status" value="1"/>
</dbReference>
<sequence length="304" mass="34466">MTTHPQKERLTFYPVHYFGESPTANRWAKLTALGVHALRPPPNTGTDVMHSSAETPSSTHSSLILPVCSLLDCSNYISSIKTGNGNSRIPTLYHLNHPISYVRLIGTVVALDAPTPTFALLTLDDGSGATIEVKIRRLKPDQLDQTGTHASNTTIPNVDVKTSNGDFDAFVDGDVVDMGTVINVKATLDFFRGVTQLLMVRCSVVKSTAEEVRGWAETAKYMRETLARPWELSAKMQAKLDQLYKQEQEREAKYKMKKERRQQARERARAEWGRLREEQDRKLEERRERRREREEILMNRGALV</sequence>
<comment type="subcellular location">
    <subcellularLocation>
        <location evidence="1">Chromosome</location>
        <location evidence="1">Telomere</location>
    </subcellularLocation>
</comment>
<organism evidence="5 6">
    <name type="scientific">Phyllosticta capitalensis</name>
    <dbReference type="NCBI Taxonomy" id="121624"/>
    <lineage>
        <taxon>Eukaryota</taxon>
        <taxon>Fungi</taxon>
        <taxon>Dikarya</taxon>
        <taxon>Ascomycota</taxon>
        <taxon>Pezizomycotina</taxon>
        <taxon>Dothideomycetes</taxon>
        <taxon>Dothideomycetes incertae sedis</taxon>
        <taxon>Botryosphaeriales</taxon>
        <taxon>Phyllostictaceae</taxon>
        <taxon>Phyllosticta</taxon>
    </lineage>
</organism>
<name>A0ABR1YSG0_9PEZI</name>
<evidence type="ECO:0000259" key="4">
    <source>
        <dbReference type="Pfam" id="PF10451"/>
    </source>
</evidence>
<dbReference type="Proteomes" id="UP001492380">
    <property type="component" value="Unassembled WGS sequence"/>
</dbReference>
<keyword evidence="2" id="KW-0158">Chromosome</keyword>
<proteinExistence type="predicted"/>
<reference evidence="5 6" key="1">
    <citation type="submission" date="2024-04" db="EMBL/GenBank/DDBJ databases">
        <title>Phyllosticta paracitricarpa is synonymous to the EU quarantine fungus P. citricarpa based on phylogenomic analyses.</title>
        <authorList>
            <consortium name="Lawrence Berkeley National Laboratory"/>
            <person name="Van Ingen-Buijs V.A."/>
            <person name="Van Westerhoven A.C."/>
            <person name="Haridas S."/>
            <person name="Skiadas P."/>
            <person name="Martin F."/>
            <person name="Groenewald J.Z."/>
            <person name="Crous P.W."/>
            <person name="Seidl M.F."/>
        </authorList>
    </citation>
    <scope>NUCLEOTIDE SEQUENCE [LARGE SCALE GENOMIC DNA]</scope>
    <source>
        <strain evidence="5 6">CBS 123374</strain>
    </source>
</reference>